<dbReference type="RefSeq" id="WP_310319003.1">
    <property type="nucleotide sequence ID" value="NZ_JAVDWU010000007.1"/>
</dbReference>
<comment type="caution">
    <text evidence="1">The sequence shown here is derived from an EMBL/GenBank/DDBJ whole genome shotgun (WGS) entry which is preliminary data.</text>
</comment>
<dbReference type="Proteomes" id="UP001265700">
    <property type="component" value="Unassembled WGS sequence"/>
</dbReference>
<evidence type="ECO:0000313" key="1">
    <source>
        <dbReference type="EMBL" id="MDR7151505.1"/>
    </source>
</evidence>
<keyword evidence="2" id="KW-1185">Reference proteome</keyword>
<dbReference type="EMBL" id="JAVDWU010000007">
    <property type="protein sequence ID" value="MDR7151505.1"/>
    <property type="molecule type" value="Genomic_DNA"/>
</dbReference>
<gene>
    <name evidence="1" type="ORF">J2W49_003481</name>
</gene>
<evidence type="ECO:0008006" key="3">
    <source>
        <dbReference type="Google" id="ProtNLM"/>
    </source>
</evidence>
<organism evidence="1 2">
    <name type="scientific">Hydrogenophaga palleronii</name>
    <dbReference type="NCBI Taxonomy" id="65655"/>
    <lineage>
        <taxon>Bacteria</taxon>
        <taxon>Pseudomonadati</taxon>
        <taxon>Pseudomonadota</taxon>
        <taxon>Betaproteobacteria</taxon>
        <taxon>Burkholderiales</taxon>
        <taxon>Comamonadaceae</taxon>
        <taxon>Hydrogenophaga</taxon>
    </lineage>
</organism>
<accession>A0ABU1WQC7</accession>
<sequence length="221" mass="23849">MPVALPRFDLRTPAVLTALFAVLSLTLLAGCGAEIPYPGKDAVTRSGGPGCTVVSVQDMERLPEKKPGYRRVAYAYEADCVPEGGTTARRVRARMVFEEYSPGEMMGGGKAWSGDRELLDDAVGSLASGKGTVTLSSTDCTAYVQRVVNDVLPCLREQMPELVAPLQQQVDAYWQKASFEAVTRNQAAAEIAYDAQCLHRWHQINRQLPSGNAPGACGLKD</sequence>
<protein>
    <recommendedName>
        <fullName evidence="3">Lipoprotein</fullName>
    </recommendedName>
</protein>
<dbReference type="PROSITE" id="PS51257">
    <property type="entry name" value="PROKAR_LIPOPROTEIN"/>
    <property type="match status" value="1"/>
</dbReference>
<evidence type="ECO:0000313" key="2">
    <source>
        <dbReference type="Proteomes" id="UP001265700"/>
    </source>
</evidence>
<reference evidence="1 2" key="1">
    <citation type="submission" date="2023-07" db="EMBL/GenBank/DDBJ databases">
        <title>Sorghum-associated microbial communities from plants grown in Nebraska, USA.</title>
        <authorList>
            <person name="Schachtman D."/>
        </authorList>
    </citation>
    <scope>NUCLEOTIDE SEQUENCE [LARGE SCALE GENOMIC DNA]</scope>
    <source>
        <strain evidence="1 2">4249</strain>
    </source>
</reference>
<name>A0ABU1WQC7_9BURK</name>
<proteinExistence type="predicted"/>